<evidence type="ECO:0000313" key="2">
    <source>
        <dbReference type="Proteomes" id="UP000680158"/>
    </source>
</evidence>
<sequence>MSQVQSWSAINDSAISEINVRQQHRPSENFKFYSNTYEANQSITIKASHSFHLYVLKGSCSLMVNSQTVDLDAEQFIQLKHGIYTCKTGSEGLSIVKVFSKTSNK</sequence>
<proteinExistence type="predicted"/>
<protein>
    <submittedName>
        <fullName evidence="1">Uncharacterized protein</fullName>
    </submittedName>
</protein>
<evidence type="ECO:0000313" key="1">
    <source>
        <dbReference type="EMBL" id="MBR7746157.1"/>
    </source>
</evidence>
<gene>
    <name evidence="1" type="ORF">KDM92_06150</name>
</gene>
<dbReference type="AlphaFoldDB" id="A0A941DH48"/>
<keyword evidence="2" id="KW-1185">Reference proteome</keyword>
<dbReference type="RefSeq" id="WP_212683528.1">
    <property type="nucleotide sequence ID" value="NZ_JAGSPM010000003.1"/>
</dbReference>
<comment type="caution">
    <text evidence="1">The sequence shown here is derived from an EMBL/GenBank/DDBJ whole genome shotgun (WGS) entry which is preliminary data.</text>
</comment>
<organism evidence="1 2">
    <name type="scientific">Undibacterium baiyunense</name>
    <dbReference type="NCBI Taxonomy" id="2828731"/>
    <lineage>
        <taxon>Bacteria</taxon>
        <taxon>Pseudomonadati</taxon>
        <taxon>Pseudomonadota</taxon>
        <taxon>Betaproteobacteria</taxon>
        <taxon>Burkholderiales</taxon>
        <taxon>Oxalobacteraceae</taxon>
        <taxon>Undibacterium</taxon>
    </lineage>
</organism>
<reference evidence="1 2" key="1">
    <citation type="submission" date="2021-04" db="EMBL/GenBank/DDBJ databases">
        <title>novel species isolated from subtropical streams in China.</title>
        <authorList>
            <person name="Lu H."/>
        </authorList>
    </citation>
    <scope>NUCLEOTIDE SEQUENCE [LARGE SCALE GENOMIC DNA]</scope>
    <source>
        <strain evidence="1 2">BYS107W</strain>
    </source>
</reference>
<accession>A0A941DH48</accession>
<dbReference type="EMBL" id="JAGSPM010000003">
    <property type="protein sequence ID" value="MBR7746157.1"/>
    <property type="molecule type" value="Genomic_DNA"/>
</dbReference>
<dbReference type="Proteomes" id="UP000680158">
    <property type="component" value="Unassembled WGS sequence"/>
</dbReference>
<name>A0A941DH48_9BURK</name>